<evidence type="ECO:0000256" key="1">
    <source>
        <dbReference type="SAM" id="MobiDB-lite"/>
    </source>
</evidence>
<dbReference type="InterPro" id="IPR025737">
    <property type="entry name" value="FApF"/>
</dbReference>
<accession>A0ABW9Z5P2</accession>
<feature type="chain" id="PRO_5045774670" evidence="2">
    <location>
        <begin position="22"/>
        <end position="321"/>
    </location>
</feature>
<evidence type="ECO:0000313" key="3">
    <source>
        <dbReference type="EMBL" id="NBL63999.1"/>
    </source>
</evidence>
<organism evidence="3 4">
    <name type="scientific">Flavobacterium ichthyis</name>
    <dbReference type="NCBI Taxonomy" id="2698827"/>
    <lineage>
        <taxon>Bacteria</taxon>
        <taxon>Pseudomonadati</taxon>
        <taxon>Bacteroidota</taxon>
        <taxon>Flavobacteriia</taxon>
        <taxon>Flavobacteriales</taxon>
        <taxon>Flavobacteriaceae</taxon>
        <taxon>Flavobacterium</taxon>
    </lineage>
</organism>
<comment type="caution">
    <text evidence="3">The sequence shown here is derived from an EMBL/GenBank/DDBJ whole genome shotgun (WGS) entry which is preliminary data.</text>
</comment>
<keyword evidence="2" id="KW-0732">Signal</keyword>
<reference evidence="4" key="1">
    <citation type="submission" date="2020-01" db="EMBL/GenBank/DDBJ databases">
        <title>Sphingomonas sp. strain CSW-10.</title>
        <authorList>
            <person name="Chen W.-M."/>
        </authorList>
    </citation>
    <scope>NUCLEOTIDE SEQUENCE [LARGE SCALE GENOMIC DNA]</scope>
    <source>
        <strain evidence="4">NST-5</strain>
    </source>
</reference>
<sequence length="321" mass="36250">MPSLKSWVVVSSIFLSFGVSAQFTDVINSNRPGESMSGFSVGKSVFQTEAGIYAIQEDHSLLNTETSGFGLEAAFRYGAFLEQLEFIANLRYQADQFTTPFGSENRSSVRNFILGAKYLIYDPFKNYEEKVNIYSWKANQRFKWRQFIPSVSVYAGANINFSDNPYTFANDPQISPKFMVITQNHFGNKTVFVMNIIVDKITSDYPSYGLIGTLTYGFNPKWSGFIEGQGYKSDFYSDAIARVGAAYLLAENLQIDASISKNIKDTPDILYGGVGFSWRFDGFYKDILLKNPDKEEKKSKADKKKEKEKKRIDEVGGNTVE</sequence>
<dbReference type="Pfam" id="PF13557">
    <property type="entry name" value="Phenol_MetA_deg"/>
    <property type="match status" value="1"/>
</dbReference>
<dbReference type="Proteomes" id="UP000798602">
    <property type="component" value="Unassembled WGS sequence"/>
</dbReference>
<evidence type="ECO:0000313" key="4">
    <source>
        <dbReference type="Proteomes" id="UP000798602"/>
    </source>
</evidence>
<keyword evidence="4" id="KW-1185">Reference proteome</keyword>
<proteinExistence type="predicted"/>
<protein>
    <submittedName>
        <fullName evidence="3">Transporter</fullName>
    </submittedName>
</protein>
<evidence type="ECO:0000256" key="2">
    <source>
        <dbReference type="SAM" id="SignalP"/>
    </source>
</evidence>
<name>A0ABW9Z5P2_9FLAO</name>
<dbReference type="EMBL" id="JAABLM010000002">
    <property type="protein sequence ID" value="NBL63999.1"/>
    <property type="molecule type" value="Genomic_DNA"/>
</dbReference>
<feature type="signal peptide" evidence="2">
    <location>
        <begin position="1"/>
        <end position="21"/>
    </location>
</feature>
<feature type="compositionally biased region" description="Basic and acidic residues" evidence="1">
    <location>
        <begin position="294"/>
        <end position="314"/>
    </location>
</feature>
<feature type="region of interest" description="Disordered" evidence="1">
    <location>
        <begin position="294"/>
        <end position="321"/>
    </location>
</feature>
<dbReference type="RefSeq" id="WP_166535825.1">
    <property type="nucleotide sequence ID" value="NZ_JAABLM010000002.1"/>
</dbReference>
<gene>
    <name evidence="3" type="ORF">GV828_02160</name>
</gene>